<organism evidence="4 5">
    <name type="scientific">Streptacidiphilus monticola</name>
    <dbReference type="NCBI Taxonomy" id="2161674"/>
    <lineage>
        <taxon>Bacteria</taxon>
        <taxon>Bacillati</taxon>
        <taxon>Actinomycetota</taxon>
        <taxon>Actinomycetes</taxon>
        <taxon>Kitasatosporales</taxon>
        <taxon>Streptomycetaceae</taxon>
        <taxon>Streptacidiphilus</taxon>
    </lineage>
</organism>
<protein>
    <submittedName>
        <fullName evidence="4">NAD-dependent epimerase/dehydratase family protein</fullName>
    </submittedName>
</protein>
<comment type="caution">
    <text evidence="4">The sequence shown here is derived from an EMBL/GenBank/DDBJ whole genome shotgun (WGS) entry which is preliminary data.</text>
</comment>
<evidence type="ECO:0000256" key="2">
    <source>
        <dbReference type="SAM" id="MobiDB-lite"/>
    </source>
</evidence>
<dbReference type="Pfam" id="PF01370">
    <property type="entry name" value="Epimerase"/>
    <property type="match status" value="1"/>
</dbReference>
<dbReference type="SUPFAM" id="SSF51735">
    <property type="entry name" value="NAD(P)-binding Rossmann-fold domains"/>
    <property type="match status" value="1"/>
</dbReference>
<evidence type="ECO:0000256" key="1">
    <source>
        <dbReference type="ARBA" id="ARBA00007637"/>
    </source>
</evidence>
<dbReference type="Gene3D" id="3.40.50.720">
    <property type="entry name" value="NAD(P)-binding Rossmann-like Domain"/>
    <property type="match status" value="1"/>
</dbReference>
<feature type="region of interest" description="Disordered" evidence="2">
    <location>
        <begin position="315"/>
        <end position="334"/>
    </location>
</feature>
<dbReference type="PRINTS" id="PR01713">
    <property type="entry name" value="NUCEPIMERASE"/>
</dbReference>
<comment type="similarity">
    <text evidence="1">Belongs to the NAD(P)-dependent epimerase/dehydratase family.</text>
</comment>
<sequence>MRTAVTGAAGFIGSHLCGHLLDSGDEVLGIDAMTEYYDPRLKERNLARLRGRAGFTFVRGDLLALPLELLLASADVVYHLAGEPGVRTSWGPQFDVYLRRNVLATQRLLEAARSSPPHKIVYASSSSVYGNAEHYPTPETVRPQPVSPYGVSKLAGEHLCELYRTAFAVPTASLRLFSVYGPRQRPDMAFARLIEAARTGAAFPLYGDGRQTRDFTFVQDVTTAMRQAALSSWTGVANVGGGEQVSMRQVLALVGEFVGPVRIASLPAPPGDARHTGADTTVARDAFGYRPRTGIRAGLAAMVEDAVAEDALLGTRTGATAPPSAAPAGTRVAR</sequence>
<keyword evidence="5" id="KW-1185">Reference proteome</keyword>
<dbReference type="EMBL" id="JBHSQJ010000074">
    <property type="protein sequence ID" value="MFC5909150.1"/>
    <property type="molecule type" value="Genomic_DNA"/>
</dbReference>
<dbReference type="PANTHER" id="PTHR43000">
    <property type="entry name" value="DTDP-D-GLUCOSE 4,6-DEHYDRATASE-RELATED"/>
    <property type="match status" value="1"/>
</dbReference>
<proteinExistence type="inferred from homology"/>
<accession>A0ABW1G329</accession>
<feature type="domain" description="NAD-dependent epimerase/dehydratase" evidence="3">
    <location>
        <begin position="5"/>
        <end position="231"/>
    </location>
</feature>
<dbReference type="RefSeq" id="WP_380584696.1">
    <property type="nucleotide sequence ID" value="NZ_JBHSQJ010000074.1"/>
</dbReference>
<evidence type="ECO:0000313" key="5">
    <source>
        <dbReference type="Proteomes" id="UP001596174"/>
    </source>
</evidence>
<dbReference type="Gene3D" id="3.90.25.10">
    <property type="entry name" value="UDP-galactose 4-epimerase, domain 1"/>
    <property type="match status" value="1"/>
</dbReference>
<evidence type="ECO:0000259" key="3">
    <source>
        <dbReference type="Pfam" id="PF01370"/>
    </source>
</evidence>
<dbReference type="InterPro" id="IPR001509">
    <property type="entry name" value="Epimerase_deHydtase"/>
</dbReference>
<dbReference type="InterPro" id="IPR036291">
    <property type="entry name" value="NAD(P)-bd_dom_sf"/>
</dbReference>
<gene>
    <name evidence="4" type="ORF">ACFP3V_18245</name>
</gene>
<name>A0ABW1G329_9ACTN</name>
<evidence type="ECO:0000313" key="4">
    <source>
        <dbReference type="EMBL" id="MFC5909150.1"/>
    </source>
</evidence>
<reference evidence="5" key="1">
    <citation type="journal article" date="2019" name="Int. J. Syst. Evol. Microbiol.">
        <title>The Global Catalogue of Microorganisms (GCM) 10K type strain sequencing project: providing services to taxonomists for standard genome sequencing and annotation.</title>
        <authorList>
            <consortium name="The Broad Institute Genomics Platform"/>
            <consortium name="The Broad Institute Genome Sequencing Center for Infectious Disease"/>
            <person name="Wu L."/>
            <person name="Ma J."/>
        </authorList>
    </citation>
    <scope>NUCLEOTIDE SEQUENCE [LARGE SCALE GENOMIC DNA]</scope>
    <source>
        <strain evidence="5">JCM 4816</strain>
    </source>
</reference>
<dbReference type="Proteomes" id="UP001596174">
    <property type="component" value="Unassembled WGS sequence"/>
</dbReference>